<dbReference type="EMBL" id="DWXZ01000003">
    <property type="protein sequence ID" value="HJB36479.1"/>
    <property type="molecule type" value="Genomic_DNA"/>
</dbReference>
<sequence length="135" mass="14601">MTRLRGHHLFCVTLFQGSGYDQAFTAQMERTLAALEAGEDFTLCAGPDSLCAACPNLRPGERCAHGTSDVARRDAAALAAVGLQPGQSLSPSQAGERLRQVTESQWGSVCAGCRWRKAGLCSWGLFQRLRAQRFV</sequence>
<gene>
    <name evidence="1" type="ORF">H9942_00235</name>
</gene>
<dbReference type="Proteomes" id="UP000824214">
    <property type="component" value="Unassembled WGS sequence"/>
</dbReference>
<evidence type="ECO:0000313" key="1">
    <source>
        <dbReference type="EMBL" id="HJB36479.1"/>
    </source>
</evidence>
<accession>A0A9D2LWU2</accession>
<name>A0A9D2LWU2_9FIRM</name>
<dbReference type="AlphaFoldDB" id="A0A9D2LWU2"/>
<dbReference type="InterPro" id="IPR009702">
    <property type="entry name" value="DUF1284"/>
</dbReference>
<comment type="caution">
    <text evidence="1">The sequence shown here is derived from an EMBL/GenBank/DDBJ whole genome shotgun (WGS) entry which is preliminary data.</text>
</comment>
<reference evidence="1" key="2">
    <citation type="submission" date="2021-04" db="EMBL/GenBank/DDBJ databases">
        <authorList>
            <person name="Gilroy R."/>
        </authorList>
    </citation>
    <scope>NUCLEOTIDE SEQUENCE</scope>
    <source>
        <strain evidence="1">ChiBcolR8-3208</strain>
    </source>
</reference>
<evidence type="ECO:0000313" key="2">
    <source>
        <dbReference type="Proteomes" id="UP000824214"/>
    </source>
</evidence>
<reference evidence="1" key="1">
    <citation type="journal article" date="2021" name="PeerJ">
        <title>Extensive microbial diversity within the chicken gut microbiome revealed by metagenomics and culture.</title>
        <authorList>
            <person name="Gilroy R."/>
            <person name="Ravi A."/>
            <person name="Getino M."/>
            <person name="Pursley I."/>
            <person name="Horton D.L."/>
            <person name="Alikhan N.F."/>
            <person name="Baker D."/>
            <person name="Gharbi K."/>
            <person name="Hall N."/>
            <person name="Watson M."/>
            <person name="Adriaenssens E.M."/>
            <person name="Foster-Nyarko E."/>
            <person name="Jarju S."/>
            <person name="Secka A."/>
            <person name="Antonio M."/>
            <person name="Oren A."/>
            <person name="Chaudhuri R.R."/>
            <person name="La Ragione R."/>
            <person name="Hildebrand F."/>
            <person name="Pallen M.J."/>
        </authorList>
    </citation>
    <scope>NUCLEOTIDE SEQUENCE</scope>
    <source>
        <strain evidence="1">ChiBcolR8-3208</strain>
    </source>
</reference>
<organism evidence="1 2">
    <name type="scientific">Candidatus Acutalibacter ornithocaccae</name>
    <dbReference type="NCBI Taxonomy" id="2838416"/>
    <lineage>
        <taxon>Bacteria</taxon>
        <taxon>Bacillati</taxon>
        <taxon>Bacillota</taxon>
        <taxon>Clostridia</taxon>
        <taxon>Eubacteriales</taxon>
        <taxon>Acutalibacteraceae</taxon>
        <taxon>Acutalibacter</taxon>
    </lineage>
</organism>
<dbReference type="Pfam" id="PF06935">
    <property type="entry name" value="DUF1284"/>
    <property type="match status" value="1"/>
</dbReference>
<proteinExistence type="predicted"/>
<protein>
    <submittedName>
        <fullName evidence="1">DUF1284 domain-containing protein</fullName>
    </submittedName>
</protein>